<comment type="caution">
    <text evidence="4">The sequence shown here is derived from an EMBL/GenBank/DDBJ whole genome shotgun (WGS) entry which is preliminary data.</text>
</comment>
<keyword evidence="2 4" id="KW-0378">Hydrolase</keyword>
<dbReference type="PROSITE" id="PS51257">
    <property type="entry name" value="PROKAR_LIPOPROTEIN"/>
    <property type="match status" value="1"/>
</dbReference>
<dbReference type="PANTHER" id="PTHR46194">
    <property type="entry name" value="PEPTIDYL-TRNA HYDROLASE PTRHD1-RELATED"/>
    <property type="match status" value="1"/>
</dbReference>
<dbReference type="EMBL" id="JADGIZ020000006">
    <property type="protein sequence ID" value="KAL2918442.1"/>
    <property type="molecule type" value="Genomic_DNA"/>
</dbReference>
<evidence type="ECO:0000256" key="3">
    <source>
        <dbReference type="ARBA" id="ARBA00048707"/>
    </source>
</evidence>
<organism evidence="4 5">
    <name type="scientific">Polyrhizophydium stewartii</name>
    <dbReference type="NCBI Taxonomy" id="2732419"/>
    <lineage>
        <taxon>Eukaryota</taxon>
        <taxon>Fungi</taxon>
        <taxon>Fungi incertae sedis</taxon>
        <taxon>Chytridiomycota</taxon>
        <taxon>Chytridiomycota incertae sedis</taxon>
        <taxon>Chytridiomycetes</taxon>
        <taxon>Rhizophydiales</taxon>
        <taxon>Rhizophydiales incertae sedis</taxon>
        <taxon>Polyrhizophydium</taxon>
    </lineage>
</organism>
<comment type="catalytic activity">
    <reaction evidence="3">
        <text>an N-acyl-L-alpha-aminoacyl-tRNA + H2O = an N-acyl-L-amino acid + a tRNA + H(+)</text>
        <dbReference type="Rhea" id="RHEA:54448"/>
        <dbReference type="Rhea" id="RHEA-COMP:10123"/>
        <dbReference type="Rhea" id="RHEA-COMP:13883"/>
        <dbReference type="ChEBI" id="CHEBI:15377"/>
        <dbReference type="ChEBI" id="CHEBI:15378"/>
        <dbReference type="ChEBI" id="CHEBI:59874"/>
        <dbReference type="ChEBI" id="CHEBI:78442"/>
        <dbReference type="ChEBI" id="CHEBI:138191"/>
        <dbReference type="EC" id="3.1.1.29"/>
    </reaction>
</comment>
<dbReference type="Proteomes" id="UP001527925">
    <property type="component" value="Unassembled WGS sequence"/>
</dbReference>
<reference evidence="4 5" key="1">
    <citation type="submission" date="2023-09" db="EMBL/GenBank/DDBJ databases">
        <title>Pangenome analysis of Batrachochytrium dendrobatidis and related Chytrids.</title>
        <authorList>
            <person name="Yacoub M.N."/>
            <person name="Stajich J.E."/>
            <person name="James T.Y."/>
        </authorList>
    </citation>
    <scope>NUCLEOTIDE SEQUENCE [LARGE SCALE GENOMIC DNA]</scope>
    <source>
        <strain evidence="4 5">JEL0888</strain>
    </source>
</reference>
<sequence>MYIIMRKDLAKAGWSGGSIAAQACHATTAVLAKHWTHPRVVSYLGDLANMHKVVLGVKNLGKLEGLCGQMAEAGIEFERWVEQPENTLTAVATLPQSRSQAVPFFKAAKCELWR</sequence>
<evidence type="ECO:0000256" key="1">
    <source>
        <dbReference type="ARBA" id="ARBA00013260"/>
    </source>
</evidence>
<dbReference type="GO" id="GO:0016787">
    <property type="term" value="F:hydrolase activity"/>
    <property type="evidence" value="ECO:0007669"/>
    <property type="project" value="UniProtKB-KW"/>
</dbReference>
<proteinExistence type="predicted"/>
<accession>A0ABR4NFX9</accession>
<dbReference type="Gene3D" id="3.40.1490.10">
    <property type="entry name" value="Bit1"/>
    <property type="match status" value="1"/>
</dbReference>
<evidence type="ECO:0000256" key="2">
    <source>
        <dbReference type="ARBA" id="ARBA00022801"/>
    </source>
</evidence>
<gene>
    <name evidence="4" type="primary">PTRHD1</name>
    <name evidence="4" type="ORF">HK105_201843</name>
</gene>
<dbReference type="InterPro" id="IPR023476">
    <property type="entry name" value="Pep_tRNA_hydro_II_dom_sf"/>
</dbReference>
<keyword evidence="5" id="KW-1185">Reference proteome</keyword>
<dbReference type="InterPro" id="IPR042237">
    <property type="entry name" value="PTRHD1"/>
</dbReference>
<dbReference type="EC" id="3.1.1.29" evidence="1"/>
<name>A0ABR4NFX9_9FUNG</name>
<protein>
    <recommendedName>
        <fullName evidence="1">peptidyl-tRNA hydrolase</fullName>
        <ecNumber evidence="1">3.1.1.29</ecNumber>
    </recommendedName>
</protein>
<dbReference type="InterPro" id="IPR002833">
    <property type="entry name" value="PTH2"/>
</dbReference>
<evidence type="ECO:0000313" key="5">
    <source>
        <dbReference type="Proteomes" id="UP001527925"/>
    </source>
</evidence>
<evidence type="ECO:0000313" key="4">
    <source>
        <dbReference type="EMBL" id="KAL2918442.1"/>
    </source>
</evidence>
<dbReference type="SUPFAM" id="SSF102462">
    <property type="entry name" value="Peptidyl-tRNA hydrolase II"/>
    <property type="match status" value="1"/>
</dbReference>
<dbReference type="Pfam" id="PF01981">
    <property type="entry name" value="PTH2"/>
    <property type="match status" value="1"/>
</dbReference>
<dbReference type="PANTHER" id="PTHR46194:SF1">
    <property type="entry name" value="PEPTIDYL-TRNA HYDROLASE PTRHD1-RELATED"/>
    <property type="match status" value="1"/>
</dbReference>